<dbReference type="EMBL" id="GGEC01080655">
    <property type="protein sequence ID" value="MBX61139.1"/>
    <property type="molecule type" value="Transcribed_RNA"/>
</dbReference>
<proteinExistence type="predicted"/>
<accession>A0A2P2Q2K0</accession>
<sequence>MTSNITQRHLFLSFGHCPITKREKSQKNKRKG</sequence>
<organism evidence="1">
    <name type="scientific">Rhizophora mucronata</name>
    <name type="common">Asiatic mangrove</name>
    <dbReference type="NCBI Taxonomy" id="61149"/>
    <lineage>
        <taxon>Eukaryota</taxon>
        <taxon>Viridiplantae</taxon>
        <taxon>Streptophyta</taxon>
        <taxon>Embryophyta</taxon>
        <taxon>Tracheophyta</taxon>
        <taxon>Spermatophyta</taxon>
        <taxon>Magnoliopsida</taxon>
        <taxon>eudicotyledons</taxon>
        <taxon>Gunneridae</taxon>
        <taxon>Pentapetalae</taxon>
        <taxon>rosids</taxon>
        <taxon>fabids</taxon>
        <taxon>Malpighiales</taxon>
        <taxon>Rhizophoraceae</taxon>
        <taxon>Rhizophora</taxon>
    </lineage>
</organism>
<name>A0A2P2Q2K0_RHIMU</name>
<dbReference type="AlphaFoldDB" id="A0A2P2Q2K0"/>
<evidence type="ECO:0000313" key="1">
    <source>
        <dbReference type="EMBL" id="MBX61139.1"/>
    </source>
</evidence>
<protein>
    <submittedName>
        <fullName evidence="1">Uncharacterized protein</fullName>
    </submittedName>
</protein>
<reference evidence="1" key="1">
    <citation type="submission" date="2018-02" db="EMBL/GenBank/DDBJ databases">
        <title>Rhizophora mucronata_Transcriptome.</title>
        <authorList>
            <person name="Meera S.P."/>
            <person name="Sreeshan A."/>
            <person name="Augustine A."/>
        </authorList>
    </citation>
    <scope>NUCLEOTIDE SEQUENCE</scope>
    <source>
        <tissue evidence="1">Leaf</tissue>
    </source>
</reference>